<dbReference type="OrthoDB" id="4327074at2759"/>
<dbReference type="EMBL" id="LRGB01020815">
    <property type="protein sequence ID" value="KZR97585.1"/>
    <property type="molecule type" value="Genomic_DNA"/>
</dbReference>
<evidence type="ECO:0000313" key="2">
    <source>
        <dbReference type="EMBL" id="KZR97585.1"/>
    </source>
</evidence>
<dbReference type="Pfam" id="PF03184">
    <property type="entry name" value="DDE_1"/>
    <property type="match status" value="1"/>
</dbReference>
<keyword evidence="3" id="KW-1185">Reference proteome</keyword>
<gene>
    <name evidence="2" type="ORF">APZ42_007452</name>
</gene>
<proteinExistence type="predicted"/>
<evidence type="ECO:0000313" key="3">
    <source>
        <dbReference type="Proteomes" id="UP000076858"/>
    </source>
</evidence>
<feature type="non-terminal residue" evidence="2">
    <location>
        <position position="1"/>
    </location>
</feature>
<sequence>WMTEDTFLIALKHLHSKVKCTKEKPILLFMDIHISHMGYSICVFAKENGVILQTLPPHTSHASQPLDRTIYGPFKCHLAESHANWMREQPGQQVSIYDVPLLSKPAILRAFTETNIKKGFQATGIFPLD</sequence>
<feature type="non-terminal residue" evidence="2">
    <location>
        <position position="129"/>
    </location>
</feature>
<comment type="caution">
    <text evidence="2">The sequence shown here is derived from an EMBL/GenBank/DDBJ whole genome shotgun (WGS) entry which is preliminary data.</text>
</comment>
<dbReference type="GO" id="GO:0003676">
    <property type="term" value="F:nucleic acid binding"/>
    <property type="evidence" value="ECO:0007669"/>
    <property type="project" value="InterPro"/>
</dbReference>
<feature type="domain" description="DDE-1" evidence="1">
    <location>
        <begin position="1"/>
        <end position="101"/>
    </location>
</feature>
<dbReference type="InterPro" id="IPR004875">
    <property type="entry name" value="DDE_SF_endonuclease_dom"/>
</dbReference>
<reference evidence="2 3" key="1">
    <citation type="submission" date="2016-03" db="EMBL/GenBank/DDBJ databases">
        <title>EvidentialGene: Evidence-directed Construction of Genes on Genomes.</title>
        <authorList>
            <person name="Gilbert D.G."/>
            <person name="Choi J.-H."/>
            <person name="Mockaitis K."/>
            <person name="Colbourne J."/>
            <person name="Pfrender M."/>
        </authorList>
    </citation>
    <scope>NUCLEOTIDE SEQUENCE [LARGE SCALE GENOMIC DNA]</scope>
    <source>
        <strain evidence="2 3">Xinb3</strain>
        <tissue evidence="2">Complete organism</tissue>
    </source>
</reference>
<accession>A0A164F9X8</accession>
<evidence type="ECO:0000259" key="1">
    <source>
        <dbReference type="Pfam" id="PF03184"/>
    </source>
</evidence>
<dbReference type="AlphaFoldDB" id="A0A164F9X8"/>
<protein>
    <recommendedName>
        <fullName evidence="1">DDE-1 domain-containing protein</fullName>
    </recommendedName>
</protein>
<name>A0A164F9X8_9CRUS</name>
<organism evidence="2 3">
    <name type="scientific">Daphnia magna</name>
    <dbReference type="NCBI Taxonomy" id="35525"/>
    <lineage>
        <taxon>Eukaryota</taxon>
        <taxon>Metazoa</taxon>
        <taxon>Ecdysozoa</taxon>
        <taxon>Arthropoda</taxon>
        <taxon>Crustacea</taxon>
        <taxon>Branchiopoda</taxon>
        <taxon>Diplostraca</taxon>
        <taxon>Cladocera</taxon>
        <taxon>Anomopoda</taxon>
        <taxon>Daphniidae</taxon>
        <taxon>Daphnia</taxon>
    </lineage>
</organism>
<dbReference type="Proteomes" id="UP000076858">
    <property type="component" value="Unassembled WGS sequence"/>
</dbReference>